<feature type="region of interest" description="Disordered" evidence="1">
    <location>
        <begin position="1"/>
        <end position="109"/>
    </location>
</feature>
<proteinExistence type="predicted"/>
<feature type="compositionally biased region" description="Low complexity" evidence="1">
    <location>
        <begin position="38"/>
        <end position="70"/>
    </location>
</feature>
<organism evidence="2">
    <name type="scientific">Haptolina ericina</name>
    <dbReference type="NCBI Taxonomy" id="156174"/>
    <lineage>
        <taxon>Eukaryota</taxon>
        <taxon>Haptista</taxon>
        <taxon>Haptophyta</taxon>
        <taxon>Prymnesiophyceae</taxon>
        <taxon>Prymnesiales</taxon>
        <taxon>Prymnesiaceae</taxon>
        <taxon>Haptolina</taxon>
    </lineage>
</organism>
<dbReference type="EMBL" id="HBHX01012643">
    <property type="protein sequence ID" value="CAE0106386.1"/>
    <property type="molecule type" value="Transcribed_RNA"/>
</dbReference>
<sequence>MGNHGPAPVGTVGQGRSARAAADEPLPDKRAACCSSDPPTAGSAALSPAAPSAESTPPAVPATPVAIPNVQETRVDKTIEAQDSATEQGEVAPQATAGGSSTAGKESSMANCKLDPIDQLTSELEGAQTLLRQKAVDWITTLASGIAQHIDRMQYSDGELVMHLRTPLTGEIATRSRVPVTFVLETALRIGARVEKDGEVVLTIDGILIEPIAGARQVYQQLQPVWEEAKAETVAAKAEVAWAWWQKAKSQHEETKLWRLIESLAGLRSASLIPKRGFMDILMGCICVTRSRATTLRYSLYAGTEHAQVVATTAHDQSVLNPDSHHFDPDAEWKSETARGIAFRNVTDPVNREMAEKFARSGINFSLLFSDVDQLREMGIKGANPDVVAKLFQQSLAVGGASSLDRLVGGGSGNRTAPSSSNSLEGSQTSGK</sequence>
<gene>
    <name evidence="2" type="ORF">HERI1096_LOCUS7045</name>
</gene>
<feature type="region of interest" description="Disordered" evidence="1">
    <location>
        <begin position="409"/>
        <end position="432"/>
    </location>
</feature>
<dbReference type="AlphaFoldDB" id="A0A7S3AIW6"/>
<feature type="compositionally biased region" description="Polar residues" evidence="1">
    <location>
        <begin position="414"/>
        <end position="432"/>
    </location>
</feature>
<reference evidence="2" key="1">
    <citation type="submission" date="2021-01" db="EMBL/GenBank/DDBJ databases">
        <authorList>
            <person name="Corre E."/>
            <person name="Pelletier E."/>
            <person name="Niang G."/>
            <person name="Scheremetjew M."/>
            <person name="Finn R."/>
            <person name="Kale V."/>
            <person name="Holt S."/>
            <person name="Cochrane G."/>
            <person name="Meng A."/>
            <person name="Brown T."/>
            <person name="Cohen L."/>
        </authorList>
    </citation>
    <scope>NUCLEOTIDE SEQUENCE</scope>
    <source>
        <strain evidence="2">CCMP281</strain>
    </source>
</reference>
<accession>A0A7S3AIW6</accession>
<evidence type="ECO:0000313" key="2">
    <source>
        <dbReference type="EMBL" id="CAE0106386.1"/>
    </source>
</evidence>
<name>A0A7S3AIW6_9EUKA</name>
<protein>
    <submittedName>
        <fullName evidence="2">Uncharacterized protein</fullName>
    </submittedName>
</protein>
<evidence type="ECO:0000256" key="1">
    <source>
        <dbReference type="SAM" id="MobiDB-lite"/>
    </source>
</evidence>
<feature type="compositionally biased region" description="Polar residues" evidence="1">
    <location>
        <begin position="97"/>
        <end position="109"/>
    </location>
</feature>